<feature type="region of interest" description="Disordered" evidence="5">
    <location>
        <begin position="466"/>
        <end position="508"/>
    </location>
</feature>
<protein>
    <recommendedName>
        <fullName evidence="6">G-patch domain-containing protein</fullName>
    </recommendedName>
</protein>
<feature type="region of interest" description="Disordered" evidence="5">
    <location>
        <begin position="1"/>
        <end position="108"/>
    </location>
</feature>
<dbReference type="EMBL" id="JBBCAQ010000037">
    <property type="protein sequence ID" value="KAK7574341.1"/>
    <property type="molecule type" value="Genomic_DNA"/>
</dbReference>
<keyword evidence="2" id="KW-0507">mRNA processing</keyword>
<dbReference type="Proteomes" id="UP001367676">
    <property type="component" value="Unassembled WGS sequence"/>
</dbReference>
<organism evidence="7 8">
    <name type="scientific">Parthenolecanium corni</name>
    <dbReference type="NCBI Taxonomy" id="536013"/>
    <lineage>
        <taxon>Eukaryota</taxon>
        <taxon>Metazoa</taxon>
        <taxon>Ecdysozoa</taxon>
        <taxon>Arthropoda</taxon>
        <taxon>Hexapoda</taxon>
        <taxon>Insecta</taxon>
        <taxon>Pterygota</taxon>
        <taxon>Neoptera</taxon>
        <taxon>Paraneoptera</taxon>
        <taxon>Hemiptera</taxon>
        <taxon>Sternorrhyncha</taxon>
        <taxon>Coccoidea</taxon>
        <taxon>Coccidae</taxon>
        <taxon>Parthenolecanium</taxon>
    </lineage>
</organism>
<feature type="compositionally biased region" description="Polar residues" evidence="5">
    <location>
        <begin position="554"/>
        <end position="574"/>
    </location>
</feature>
<feature type="compositionally biased region" description="Acidic residues" evidence="5">
    <location>
        <begin position="582"/>
        <end position="592"/>
    </location>
</feature>
<dbReference type="PROSITE" id="PS50174">
    <property type="entry name" value="G_PATCH"/>
    <property type="match status" value="1"/>
</dbReference>
<feature type="compositionally biased region" description="Basic and acidic residues" evidence="5">
    <location>
        <begin position="32"/>
        <end position="73"/>
    </location>
</feature>
<dbReference type="PANTHER" id="PTHR23340:SF0">
    <property type="entry name" value="SURP AND G-PATCH DOMAIN-CONTAINING PROTEIN 1 ISOFORM X1"/>
    <property type="match status" value="1"/>
</dbReference>
<dbReference type="Pfam" id="PF01585">
    <property type="entry name" value="G-patch"/>
    <property type="match status" value="1"/>
</dbReference>
<keyword evidence="8" id="KW-1185">Reference proteome</keyword>
<evidence type="ECO:0000313" key="7">
    <source>
        <dbReference type="EMBL" id="KAK7574341.1"/>
    </source>
</evidence>
<feature type="compositionally biased region" description="Polar residues" evidence="5">
    <location>
        <begin position="612"/>
        <end position="623"/>
    </location>
</feature>
<feature type="compositionally biased region" description="Polar residues" evidence="5">
    <location>
        <begin position="93"/>
        <end position="108"/>
    </location>
</feature>
<evidence type="ECO:0000259" key="6">
    <source>
        <dbReference type="PROSITE" id="PS50174"/>
    </source>
</evidence>
<dbReference type="AlphaFoldDB" id="A0AAN9T797"/>
<feature type="region of interest" description="Disordered" evidence="5">
    <location>
        <begin position="554"/>
        <end position="623"/>
    </location>
</feature>
<dbReference type="GO" id="GO:0005654">
    <property type="term" value="C:nucleoplasm"/>
    <property type="evidence" value="ECO:0007669"/>
    <property type="project" value="TreeGrafter"/>
</dbReference>
<sequence>MMFRFGKIIESNNKSSRSDRFAEMSKQQQLIESKKQEIRAKFEERKRQEAVDTAKDSDNRSSNEHKSAKDHKSLISSRMQSWKNDDRWRKKSSSSNHQDSENNLFSNDGSFFEKYKTMADKPPRSDTFEMPTSCESSINPPTAFNDRLAQFSRHSTHDSNIPARSHDSVPKFTDFNDGIPFPPPPLNLHPVSSSVNMSAQPQPLYSITHPPPAPVQLPPPVPGPPVPTSAPGIHTSLAAVPTSVSLIPAIASSAASLQTVSLIQVPVSMPASSVILSCPLETTLVSSEPVVHLPVVQSALSQSSITVPLQTTVIPAQIQITSQAPMPLSSMQTVQTNQSSTNVILSQTTLQPSSILLSSEATAAAVAAAAASAAAVPPPPLPNTNVPPPMLPAQFSQLSATVNSNLPPVHLPPPNFPPVSVPVATQPLESTLPPNFHRNNCSLPYERTLIRNVFKNWPELYDDLSGSSLASESDEQHQKPPPSSERVRHETNRNQLREFESKGVARYGDGAEEIHTAKYSNDEHGWQQREKQNSRYAAYRDMAERNYTENCGASNTFNLKTQSSKGDQNENSSHSSRKISADNDDSEGEEIDDRPRRKRKRKSRWAPESSKVDPSSIATSPAVNVATPSSIGSVVPIIPQSQQNQSKTLPRVGGSPLISQVTRTDPALLQYALKSFGTLNLSEDDWKKAEDHYKINLLYQDMLKKRQELERLQAAGRHKYAYDSDEDTEGGTWEHKLRQQEMVATQLWADELTERSKGRHHIGDFLPPDELERFMEKYNALKQGREPDLSDYKEFKLREDNIGFQMLQKLGWSEGQGLGSQGSGIVNPVNKAPTYATSHGLGVEKPDEVSQDDDEYDAYRKRMMLAYRFRPNPLNNPRRPYY</sequence>
<evidence type="ECO:0000256" key="5">
    <source>
        <dbReference type="SAM" id="MobiDB-lite"/>
    </source>
</evidence>
<reference evidence="7 8" key="1">
    <citation type="submission" date="2024-03" db="EMBL/GenBank/DDBJ databases">
        <title>Adaptation during the transition from Ophiocordyceps entomopathogen to insect associate is accompanied by gene loss and intensified selection.</title>
        <authorList>
            <person name="Ward C.M."/>
            <person name="Onetto C.A."/>
            <person name="Borneman A.R."/>
        </authorList>
    </citation>
    <scope>NUCLEOTIDE SEQUENCE [LARGE SCALE GENOMIC DNA]</scope>
    <source>
        <strain evidence="7">AWRI1</strain>
        <tissue evidence="7">Single Adult Female</tissue>
    </source>
</reference>
<feature type="domain" description="G-patch" evidence="6">
    <location>
        <begin position="799"/>
        <end position="846"/>
    </location>
</feature>
<dbReference type="InterPro" id="IPR000467">
    <property type="entry name" value="G_patch_dom"/>
</dbReference>
<dbReference type="GO" id="GO:0008380">
    <property type="term" value="P:RNA splicing"/>
    <property type="evidence" value="ECO:0007669"/>
    <property type="project" value="UniProtKB-KW"/>
</dbReference>
<keyword evidence="4" id="KW-0539">Nucleus</keyword>
<evidence type="ECO:0000256" key="1">
    <source>
        <dbReference type="ARBA" id="ARBA00004123"/>
    </source>
</evidence>
<dbReference type="GO" id="GO:0003723">
    <property type="term" value="F:RNA binding"/>
    <property type="evidence" value="ECO:0007669"/>
    <property type="project" value="TreeGrafter"/>
</dbReference>
<comment type="caution">
    <text evidence="7">The sequence shown here is derived from an EMBL/GenBank/DDBJ whole genome shotgun (WGS) entry which is preliminary data.</text>
</comment>
<dbReference type="PANTHER" id="PTHR23340">
    <property type="entry name" value="ARGININE/SERINE RICH SPLICING FACTOR SF4/14"/>
    <property type="match status" value="1"/>
</dbReference>
<accession>A0AAN9T797</accession>
<evidence type="ECO:0000313" key="8">
    <source>
        <dbReference type="Proteomes" id="UP001367676"/>
    </source>
</evidence>
<evidence type="ECO:0000256" key="4">
    <source>
        <dbReference type="ARBA" id="ARBA00023242"/>
    </source>
</evidence>
<dbReference type="GO" id="GO:0006397">
    <property type="term" value="P:mRNA processing"/>
    <property type="evidence" value="ECO:0007669"/>
    <property type="project" value="UniProtKB-KW"/>
</dbReference>
<evidence type="ECO:0000256" key="2">
    <source>
        <dbReference type="ARBA" id="ARBA00022664"/>
    </source>
</evidence>
<evidence type="ECO:0000256" key="3">
    <source>
        <dbReference type="ARBA" id="ARBA00023187"/>
    </source>
</evidence>
<gene>
    <name evidence="7" type="ORF">V9T40_011532</name>
</gene>
<name>A0AAN9T797_9HEMI</name>
<proteinExistence type="predicted"/>
<keyword evidence="3" id="KW-0508">mRNA splicing</keyword>
<feature type="compositionally biased region" description="Basic and acidic residues" evidence="5">
    <location>
        <begin position="485"/>
        <end position="503"/>
    </location>
</feature>
<dbReference type="InterPro" id="IPR040169">
    <property type="entry name" value="SUGP1/2"/>
</dbReference>
<dbReference type="SMART" id="SM00443">
    <property type="entry name" value="G_patch"/>
    <property type="match status" value="1"/>
</dbReference>
<comment type="subcellular location">
    <subcellularLocation>
        <location evidence="1">Nucleus</location>
    </subcellularLocation>
</comment>